<evidence type="ECO:0000256" key="12">
    <source>
        <dbReference type="ARBA" id="ARBA00023033"/>
    </source>
</evidence>
<evidence type="ECO:0000313" key="17">
    <source>
        <dbReference type="EMBL" id="UZE89829.1"/>
    </source>
</evidence>
<evidence type="ECO:0000256" key="6">
    <source>
        <dbReference type="ARBA" id="ARBA00022617"/>
    </source>
</evidence>
<keyword evidence="9" id="KW-0492">Microsome</keyword>
<dbReference type="InterPro" id="IPR002401">
    <property type="entry name" value="Cyt_P450_E_grp-I"/>
</dbReference>
<keyword evidence="12 15" id="KW-0503">Monooxygenase</keyword>
<comment type="similarity">
    <text evidence="5 15">Belongs to the cytochrome P450 family.</text>
</comment>
<dbReference type="InterPro" id="IPR001128">
    <property type="entry name" value="Cyt_P450"/>
</dbReference>
<name>A0A9E7YAV8_9NEOP</name>
<evidence type="ECO:0000256" key="9">
    <source>
        <dbReference type="ARBA" id="ARBA00022848"/>
    </source>
</evidence>
<sequence>MYSRIAGTLLNYKFFNKLTIYLGLVVVCIFLFVKIKNTLLRQWKIYIQLRWLPGPEKTVPFLGNSYMFFNCNTADIYNVFVKLINKYGRKSAFKFWVGNKVFIILTKPEDLRILYNSQYAMEKEHTLYQMFSEWLGNDSLLIAPVEKWKAHRRILAMTFSQRVLDNFVQIFSKNSVNLSNELQSYADNKEIFNVYNVINKYTVKSICGTLMGVEIKDEHFVQKYLTAVQKEAEIIYLKMCKFWLHFNIIYKFSKMYEDETKYLKILHSFSKMVFMKKNISYSNENSFSSSSKKFGINPKRKPFLELLLDLKRNCIHYDQNQILDDMNIFLAAGTETTSITSSFVLLMLGIHQNIQDKVYEELNRILNDDKNEHEKNKNRMITPDDIRQMFYLEMVIKETLRLYPIVPIVARTITKDLMLPTSGTIPSGCCCIAAPIAVHYDPEIWTQPLLFNPDRFLSEEKIKRHIYSFIPFSGGLRNCIGKKFAFMSLKVLIASIIRDYQILTPLKMEDIQLKVEVTLKSVNGYPIQLVRRR</sequence>
<keyword evidence="16" id="KW-0812">Transmembrane</keyword>
<dbReference type="PANTHER" id="PTHR24291">
    <property type="entry name" value="CYTOCHROME P450 FAMILY 4"/>
    <property type="match status" value="1"/>
</dbReference>
<comment type="cofactor">
    <cofactor evidence="1 14">
        <name>heme</name>
        <dbReference type="ChEBI" id="CHEBI:30413"/>
    </cofactor>
</comment>
<keyword evidence="11 14" id="KW-0408">Iron</keyword>
<evidence type="ECO:0000256" key="1">
    <source>
        <dbReference type="ARBA" id="ARBA00001971"/>
    </source>
</evidence>
<dbReference type="Pfam" id="PF00067">
    <property type="entry name" value="p450"/>
    <property type="match status" value="1"/>
</dbReference>
<evidence type="ECO:0000256" key="14">
    <source>
        <dbReference type="PIRSR" id="PIRSR602401-1"/>
    </source>
</evidence>
<reference evidence="17" key="1">
    <citation type="journal article" date="2022" name="Insects">
        <title>Comparative Transcriptome Analysis to Reveal Differentially Expressed cytochrome P450 in Response to Imidacloprid in the Aphid Lion, Chrysoperla zastrowi sillemi (Esben-Petersen).</title>
        <authorList>
            <person name="Pathak J."/>
            <person name="Ramasamy G.G."/>
            <person name="Agrawal A."/>
            <person name="Srivastava S."/>
            <person name="Basavaarya B.R."/>
            <person name="Muthugounder M."/>
            <person name="Muniyappa V.K."/>
            <person name="Maria P."/>
            <person name="Rai A."/>
            <person name="Venkatesan T."/>
        </authorList>
    </citation>
    <scope>NUCLEOTIDE SEQUENCE</scope>
</reference>
<keyword evidence="10 15" id="KW-0560">Oxidoreductase</keyword>
<evidence type="ECO:0000256" key="13">
    <source>
        <dbReference type="ARBA" id="ARBA00023136"/>
    </source>
</evidence>
<dbReference type="InterPro" id="IPR050196">
    <property type="entry name" value="Cytochrome_P450_Monoox"/>
</dbReference>
<comment type="function">
    <text evidence="2">May be involved in the metabolism of insect hormones and in the breakdown of synthetic insecticides.</text>
</comment>
<dbReference type="AlphaFoldDB" id="A0A9E7YAV8"/>
<evidence type="ECO:0000256" key="16">
    <source>
        <dbReference type="SAM" id="Phobius"/>
    </source>
</evidence>
<dbReference type="PRINTS" id="PR00385">
    <property type="entry name" value="P450"/>
</dbReference>
<feature type="binding site" description="axial binding residue" evidence="14">
    <location>
        <position position="479"/>
    </location>
    <ligand>
        <name>heme</name>
        <dbReference type="ChEBI" id="CHEBI:30413"/>
    </ligand>
    <ligandPart>
        <name>Fe</name>
        <dbReference type="ChEBI" id="CHEBI:18248"/>
    </ligandPart>
</feature>
<keyword evidence="16" id="KW-1133">Transmembrane helix</keyword>
<organism evidence="17">
    <name type="scientific">Chrysoperla zastrowi sillemi</name>
    <dbReference type="NCBI Taxonomy" id="482137"/>
    <lineage>
        <taxon>Eukaryota</taxon>
        <taxon>Metazoa</taxon>
        <taxon>Ecdysozoa</taxon>
        <taxon>Arthropoda</taxon>
        <taxon>Hexapoda</taxon>
        <taxon>Insecta</taxon>
        <taxon>Pterygota</taxon>
        <taxon>Neoptera</taxon>
        <taxon>Endopterygota</taxon>
        <taxon>Neuroptera</taxon>
        <taxon>Hemerobiiformia</taxon>
        <taxon>Chrysopidae</taxon>
        <taxon>Chrysopinae</taxon>
        <taxon>Chrysoperla</taxon>
    </lineage>
</organism>
<dbReference type="PROSITE" id="PS00086">
    <property type="entry name" value="CYTOCHROME_P450"/>
    <property type="match status" value="1"/>
</dbReference>
<dbReference type="Gene3D" id="1.10.630.10">
    <property type="entry name" value="Cytochrome P450"/>
    <property type="match status" value="1"/>
</dbReference>
<accession>A0A9E7YAV8</accession>
<comment type="subcellular location">
    <subcellularLocation>
        <location evidence="4">Endoplasmic reticulum membrane</location>
        <topology evidence="4">Peripheral membrane protein</topology>
    </subcellularLocation>
    <subcellularLocation>
        <location evidence="3">Microsome membrane</location>
        <topology evidence="3">Peripheral membrane protein</topology>
    </subcellularLocation>
</comment>
<evidence type="ECO:0000256" key="7">
    <source>
        <dbReference type="ARBA" id="ARBA00022723"/>
    </source>
</evidence>
<dbReference type="GO" id="GO:0005789">
    <property type="term" value="C:endoplasmic reticulum membrane"/>
    <property type="evidence" value="ECO:0007669"/>
    <property type="project" value="UniProtKB-SubCell"/>
</dbReference>
<keyword evidence="7 14" id="KW-0479">Metal-binding</keyword>
<dbReference type="InterPro" id="IPR017972">
    <property type="entry name" value="Cyt_P450_CS"/>
</dbReference>
<dbReference type="InterPro" id="IPR036396">
    <property type="entry name" value="Cyt_P450_sf"/>
</dbReference>
<evidence type="ECO:0000256" key="5">
    <source>
        <dbReference type="ARBA" id="ARBA00010617"/>
    </source>
</evidence>
<evidence type="ECO:0000256" key="8">
    <source>
        <dbReference type="ARBA" id="ARBA00022824"/>
    </source>
</evidence>
<reference evidence="17" key="2">
    <citation type="submission" date="2022-05" db="EMBL/GenBank/DDBJ databases">
        <authorList>
            <person name="Pathak J."/>
            <person name="Thiruvengadam V."/>
            <person name="Gracy G.R."/>
        </authorList>
    </citation>
    <scope>NUCLEOTIDE SEQUENCE</scope>
</reference>
<feature type="transmembrane region" description="Helical" evidence="16">
    <location>
        <begin position="18"/>
        <end position="35"/>
    </location>
</feature>
<evidence type="ECO:0000256" key="3">
    <source>
        <dbReference type="ARBA" id="ARBA00004174"/>
    </source>
</evidence>
<evidence type="ECO:0000256" key="15">
    <source>
        <dbReference type="RuleBase" id="RU000461"/>
    </source>
</evidence>
<evidence type="ECO:0000256" key="11">
    <source>
        <dbReference type="ARBA" id="ARBA00023004"/>
    </source>
</evidence>
<dbReference type="GO" id="GO:0016705">
    <property type="term" value="F:oxidoreductase activity, acting on paired donors, with incorporation or reduction of molecular oxygen"/>
    <property type="evidence" value="ECO:0007669"/>
    <property type="project" value="InterPro"/>
</dbReference>
<dbReference type="SUPFAM" id="SSF48264">
    <property type="entry name" value="Cytochrome P450"/>
    <property type="match status" value="1"/>
</dbReference>
<dbReference type="GO" id="GO:0020037">
    <property type="term" value="F:heme binding"/>
    <property type="evidence" value="ECO:0007669"/>
    <property type="project" value="InterPro"/>
</dbReference>
<keyword evidence="6 14" id="KW-0349">Heme</keyword>
<dbReference type="PANTHER" id="PTHR24291:SF189">
    <property type="entry name" value="CYTOCHROME P450 4C3-RELATED"/>
    <property type="match status" value="1"/>
</dbReference>
<dbReference type="PRINTS" id="PR00463">
    <property type="entry name" value="EP450I"/>
</dbReference>
<protein>
    <submittedName>
        <fullName evidence="17">Cytochrome P450 CYP4415A1</fullName>
    </submittedName>
</protein>
<keyword evidence="13 16" id="KW-0472">Membrane</keyword>
<evidence type="ECO:0000256" key="4">
    <source>
        <dbReference type="ARBA" id="ARBA00004406"/>
    </source>
</evidence>
<dbReference type="EMBL" id="ON646313">
    <property type="protein sequence ID" value="UZE89829.1"/>
    <property type="molecule type" value="mRNA"/>
</dbReference>
<keyword evidence="8" id="KW-0256">Endoplasmic reticulum</keyword>
<evidence type="ECO:0000256" key="2">
    <source>
        <dbReference type="ARBA" id="ARBA00003690"/>
    </source>
</evidence>
<dbReference type="CDD" id="cd20628">
    <property type="entry name" value="CYP4"/>
    <property type="match status" value="1"/>
</dbReference>
<dbReference type="GO" id="GO:0004497">
    <property type="term" value="F:monooxygenase activity"/>
    <property type="evidence" value="ECO:0007669"/>
    <property type="project" value="UniProtKB-KW"/>
</dbReference>
<evidence type="ECO:0000256" key="10">
    <source>
        <dbReference type="ARBA" id="ARBA00023002"/>
    </source>
</evidence>
<dbReference type="GO" id="GO:0005506">
    <property type="term" value="F:iron ion binding"/>
    <property type="evidence" value="ECO:0007669"/>
    <property type="project" value="InterPro"/>
</dbReference>
<proteinExistence type="evidence at transcript level"/>